<feature type="compositionally biased region" description="Pro residues" evidence="17">
    <location>
        <begin position="204"/>
        <end position="215"/>
    </location>
</feature>
<sequence length="858" mass="91855">MSARRRDRSMGVPVYWILAGLAMTAGTAAVPAPMRALEREHYWVAQADSWYRDHPRMRAYWRDGEPSRLWLPNIPNATKLPLGLLAPPAELNLTMATAPLLRWATPRSCFLFITTPEFPRNPGQLLYVNKTALLGLPANASLPAAAPTPRAPQLVAQLRGFLGNPSAAALLRSRAWVTHAPVWNPRSLVRPPVDPSGDIAPTHAPRPPAGFPPDAGPADADPRISVRELAAAHLNNASGTWLVAAGLLRPPSALVYRSPSSATWPLAIWATGELAFGCDAAFVRARYGLRFMGLSLSMRDSAPAEVLVVPAGEALALIGPPAMNEPLVLPGPPPGKRYRTFVIGSVVDPRNVSAIEALRLAARYPHEDAGHEHHLSRAYAEIFGEGPSVEPGPRPPLFWRVSALLATSGFAFTETTRARGMLRLSDLVDFLAHVRVIANLALRGAAGCAPGTPFARAPLWAAPARAELESRLGRLAAEAVARDQRLSALAVAYQVAFALDDPALAEAVAPSAAHTLDTLYAEFLRGRGLDAPAVRRALFYATAVLRAPAERGGVPSDAQVTRGRRSLLLASAMCTSDVAVATHTDLRDALDRSDHRKTLFYAPDHFSPCAASLRFDLAERSFVMDTLAHTPRSNVSVEAMAQKTLGVASALTRWAHANALIRAFVPEAAQTCVGPAHNAEPLVILPVTRNASYVVTHAPLSRGVGYRLAGVDVKRPLFLTYLTETCEGRTREIEPKRLTRTETRRDLGLVGAVFMRYTPAGEMMSALVVDSDHTQQQLAGGPLAGGVDVFVSDVPSTALLLFPNGTVIHLLAFDTLPLATITPGVLAASALGVVLIAAAIVGLARVAWTCVPSLWSRE</sequence>
<feature type="region of interest" description="Disordered" evidence="17">
    <location>
        <begin position="191"/>
        <end position="218"/>
    </location>
</feature>
<protein>
    <submittedName>
        <fullName evidence="20">Envelope glycoprotein H</fullName>
    </submittedName>
</protein>
<dbReference type="Pfam" id="PF17488">
    <property type="entry name" value="Herpes_glycoH_C"/>
    <property type="match status" value="1"/>
</dbReference>
<keyword evidence="7" id="KW-0732">Signal</keyword>
<keyword evidence="10 20" id="KW-0261">Viral envelope protein</keyword>
<evidence type="ECO:0000256" key="14">
    <source>
        <dbReference type="ARBA" id="ARBA00023136"/>
    </source>
</evidence>
<dbReference type="GO" id="GO:0019031">
    <property type="term" value="C:viral envelope"/>
    <property type="evidence" value="ECO:0007669"/>
    <property type="project" value="UniProtKB-KW"/>
</dbReference>
<dbReference type="EMBL" id="KJ566591">
    <property type="protein sequence ID" value="AIA09515.1"/>
    <property type="molecule type" value="Genomic_DNA"/>
</dbReference>
<dbReference type="Gene3D" id="3.30.500.50">
    <property type="match status" value="1"/>
</dbReference>
<feature type="transmembrane region" description="Helical" evidence="18">
    <location>
        <begin position="825"/>
        <end position="848"/>
    </location>
</feature>
<evidence type="ECO:0000256" key="9">
    <source>
        <dbReference type="ARBA" id="ARBA00022870"/>
    </source>
</evidence>
<feature type="domain" description="Herpesvirus glycoprotein H C-terminal" evidence="19">
    <location>
        <begin position="671"/>
        <end position="810"/>
    </location>
</feature>
<organismHost>
    <name type="scientific">Macaca fascicularis</name>
    <name type="common">Crab-eating macaque</name>
    <name type="synonym">Cynomolgus monkey</name>
    <dbReference type="NCBI Taxonomy" id="9541"/>
</organismHost>
<evidence type="ECO:0000313" key="20">
    <source>
        <dbReference type="EMBL" id="AIA09515.1"/>
    </source>
</evidence>
<organismHost>
    <name type="scientific">Macaca mulatta</name>
    <name type="common">Rhesus macaque</name>
    <dbReference type="NCBI Taxonomy" id="9544"/>
</organismHost>
<keyword evidence="5" id="KW-1162">Viral penetration into host cytoplasm</keyword>
<evidence type="ECO:0000313" key="21">
    <source>
        <dbReference type="Proteomes" id="UP000134119"/>
    </source>
</evidence>
<evidence type="ECO:0000256" key="10">
    <source>
        <dbReference type="ARBA" id="ARBA00022879"/>
    </source>
</evidence>
<dbReference type="GO" id="GO:0046718">
    <property type="term" value="P:symbiont entry into host cell"/>
    <property type="evidence" value="ECO:0007669"/>
    <property type="project" value="UniProtKB-KW"/>
</dbReference>
<keyword evidence="14 18" id="KW-0472">Membrane</keyword>
<evidence type="ECO:0000256" key="8">
    <source>
        <dbReference type="ARBA" id="ARBA00022844"/>
    </source>
</evidence>
<name>A0A059WNX3_CHV1</name>
<evidence type="ECO:0000256" key="16">
    <source>
        <dbReference type="ARBA" id="ARBA00023296"/>
    </source>
</evidence>
<reference evidence="20 21" key="1">
    <citation type="journal article" date="2014" name="Arch. Virol.">
        <title>Genome sequence of a pathogenic isolate of monkey B virus (species Macacine herpesvirus 1).</title>
        <authorList>
            <person name="Ohsawa K."/>
            <person name="Black D."/>
            <person name="Ohsawa M."/>
            <person name="Eberle R."/>
        </authorList>
    </citation>
    <scope>NUCLEOTIDE SEQUENCE [LARGE SCALE GENOMIC DNA]</scope>
    <source>
        <strain evidence="20">E90-136</strain>
    </source>
</reference>
<dbReference type="Pfam" id="PF02489">
    <property type="entry name" value="Herpes_glycop_H"/>
    <property type="match status" value="1"/>
</dbReference>
<keyword evidence="4" id="KW-1169">Fusion of virus membrane with host cell membrane</keyword>
<organism evidence="20 21">
    <name type="scientific">Cercopithecine herpesvirus 1</name>
    <name type="common">CeHV-1</name>
    <name type="synonym">Simian herpes B virus</name>
    <dbReference type="NCBI Taxonomy" id="10325"/>
    <lineage>
        <taxon>Viruses</taxon>
        <taxon>Duplodnaviria</taxon>
        <taxon>Heunggongvirae</taxon>
        <taxon>Peploviricota</taxon>
        <taxon>Herviviricetes</taxon>
        <taxon>Herpesvirales</taxon>
        <taxon>Orthoherpesviridae</taxon>
        <taxon>Alphaherpesvirinae</taxon>
        <taxon>Simplexvirus</taxon>
        <taxon>Simplexvirus macacinealpha1</taxon>
    </lineage>
</organism>
<proteinExistence type="inferred from homology"/>
<dbReference type="HAMAP" id="MF_04033">
    <property type="entry name" value="HSV_GH"/>
    <property type="match status" value="1"/>
</dbReference>
<evidence type="ECO:0000256" key="7">
    <source>
        <dbReference type="ARBA" id="ARBA00022729"/>
    </source>
</evidence>
<dbReference type="GO" id="GO:0055036">
    <property type="term" value="C:virion membrane"/>
    <property type="evidence" value="ECO:0007669"/>
    <property type="project" value="UniProtKB-SubCell"/>
</dbReference>
<dbReference type="InterPro" id="IPR003493">
    <property type="entry name" value="Herpes_gH"/>
</dbReference>
<dbReference type="GO" id="GO:0019064">
    <property type="term" value="P:fusion of virus membrane with host plasma membrane"/>
    <property type="evidence" value="ECO:0007669"/>
    <property type="project" value="UniProtKB-KW"/>
</dbReference>
<evidence type="ECO:0000256" key="6">
    <source>
        <dbReference type="ARBA" id="ARBA00022692"/>
    </source>
</evidence>
<evidence type="ECO:0000256" key="13">
    <source>
        <dbReference type="ARBA" id="ARBA00023046"/>
    </source>
</evidence>
<comment type="subcellular location">
    <subcellularLocation>
        <location evidence="1">Virion membrane</location>
        <topology evidence="1">Single-pass type I membrane protein</topology>
    </subcellularLocation>
</comment>
<evidence type="ECO:0000256" key="3">
    <source>
        <dbReference type="ARBA" id="ARBA00022511"/>
    </source>
</evidence>
<keyword evidence="15" id="KW-0325">Glycoprotein</keyword>
<evidence type="ECO:0000256" key="4">
    <source>
        <dbReference type="ARBA" id="ARBA00022521"/>
    </source>
</evidence>
<dbReference type="InterPro" id="IPR035305">
    <property type="entry name" value="Herpes_glycoH_C"/>
</dbReference>
<organismHost>
    <name type="scientific">Homo sapiens</name>
    <name type="common">Human</name>
    <dbReference type="NCBI Taxonomy" id="9606"/>
</organismHost>
<dbReference type="Gene3D" id="1.20.58.1340">
    <property type="match status" value="1"/>
</dbReference>
<keyword evidence="6 18" id="KW-0812">Transmembrane</keyword>
<keyword evidence="3" id="KW-1032">Host cell membrane</keyword>
<evidence type="ECO:0000256" key="18">
    <source>
        <dbReference type="SAM" id="Phobius"/>
    </source>
</evidence>
<evidence type="ECO:0000259" key="19">
    <source>
        <dbReference type="Pfam" id="PF17488"/>
    </source>
</evidence>
<evidence type="ECO:0000256" key="5">
    <source>
        <dbReference type="ARBA" id="ARBA00022595"/>
    </source>
</evidence>
<evidence type="ECO:0000256" key="17">
    <source>
        <dbReference type="SAM" id="MobiDB-lite"/>
    </source>
</evidence>
<dbReference type="Gene3D" id="3.10.360.40">
    <property type="match status" value="1"/>
</dbReference>
<evidence type="ECO:0000256" key="15">
    <source>
        <dbReference type="ARBA" id="ARBA00023180"/>
    </source>
</evidence>
<gene>
    <name evidence="20" type="primary">UL22</name>
</gene>
<accession>A0A059WNX3</accession>
<dbReference type="Proteomes" id="UP000134119">
    <property type="component" value="Genome"/>
</dbReference>
<evidence type="ECO:0000256" key="2">
    <source>
        <dbReference type="ARBA" id="ARBA00022506"/>
    </source>
</evidence>
<keyword evidence="13" id="KW-1039">Host endosome</keyword>
<evidence type="ECO:0000256" key="1">
    <source>
        <dbReference type="ARBA" id="ARBA00004563"/>
    </source>
</evidence>
<keyword evidence="16" id="KW-1160">Virus entry into host cell</keyword>
<keyword evidence="11" id="KW-0730">Sialic acid</keyword>
<organismHost>
    <name type="scientific">Macaca leonina</name>
    <name type="common">Northern pig-tailed macaque</name>
    <name type="synonym">Macaca nemestrina leonina</name>
    <dbReference type="NCBI Taxonomy" id="90387"/>
</organismHost>
<dbReference type="Gene3D" id="2.60.40.3190">
    <property type="entry name" value="Herpesvirus glycoprotein H, C-terminal domain"/>
    <property type="match status" value="1"/>
</dbReference>
<organismHost>
    <name type="scientific">Macaca nemestrina</name>
    <name type="common">Pig-tailed macaque</name>
    <dbReference type="NCBI Taxonomy" id="9545"/>
</organismHost>
<keyword evidence="8" id="KW-0946">Virion</keyword>
<evidence type="ECO:0000256" key="12">
    <source>
        <dbReference type="ARBA" id="ARBA00022989"/>
    </source>
</evidence>
<keyword evidence="9" id="KW-1043">Host membrane</keyword>
<evidence type="ECO:0000256" key="11">
    <source>
        <dbReference type="ARBA" id="ARBA00022981"/>
    </source>
</evidence>
<keyword evidence="2" id="KW-1168">Fusion of virus membrane with host membrane</keyword>
<dbReference type="InterPro" id="IPR038172">
    <property type="entry name" value="Herpes_glycoH_C_sf"/>
</dbReference>
<keyword evidence="12 18" id="KW-1133">Transmembrane helix</keyword>